<feature type="signal peptide" evidence="2">
    <location>
        <begin position="1"/>
        <end position="25"/>
    </location>
</feature>
<organism evidence="3 4">
    <name type="scientific">Xanthomonas sacchari</name>
    <dbReference type="NCBI Taxonomy" id="56458"/>
    <lineage>
        <taxon>Bacteria</taxon>
        <taxon>Pseudomonadati</taxon>
        <taxon>Pseudomonadota</taxon>
        <taxon>Gammaproteobacteria</taxon>
        <taxon>Lysobacterales</taxon>
        <taxon>Lysobacteraceae</taxon>
        <taxon>Xanthomonas</taxon>
    </lineage>
</organism>
<feature type="region of interest" description="Disordered" evidence="1">
    <location>
        <begin position="81"/>
        <end position="109"/>
    </location>
</feature>
<dbReference type="Proteomes" id="UP001164392">
    <property type="component" value="Chromosome"/>
</dbReference>
<dbReference type="RefSeq" id="WP_267094087.1">
    <property type="nucleotide sequence ID" value="NZ_CP099534.1"/>
</dbReference>
<keyword evidence="2" id="KW-0732">Signal</keyword>
<evidence type="ECO:0000313" key="4">
    <source>
        <dbReference type="Proteomes" id="UP001164392"/>
    </source>
</evidence>
<dbReference type="AlphaFoldDB" id="A0AA46YB17"/>
<proteinExistence type="predicted"/>
<accession>A0AA46YB17</accession>
<protein>
    <submittedName>
        <fullName evidence="3">Uncharacterized protein</fullName>
    </submittedName>
</protein>
<name>A0AA46YB17_9XANT</name>
<evidence type="ECO:0000256" key="1">
    <source>
        <dbReference type="SAM" id="MobiDB-lite"/>
    </source>
</evidence>
<evidence type="ECO:0000256" key="2">
    <source>
        <dbReference type="SAM" id="SignalP"/>
    </source>
</evidence>
<feature type="compositionally biased region" description="Pro residues" evidence="1">
    <location>
        <begin position="93"/>
        <end position="103"/>
    </location>
</feature>
<reference evidence="3" key="1">
    <citation type="submission" date="2022-06" db="EMBL/GenBank/DDBJ databases">
        <title>Dynamics of rice microbiomes reveals core vertical transmitted seed endophytes.</title>
        <authorList>
            <person name="Liao K."/>
            <person name="Zhang X."/>
        </authorList>
    </citation>
    <scope>NUCLEOTIDE SEQUENCE</scope>
    <source>
        <strain evidence="3">JR3-14</strain>
    </source>
</reference>
<feature type="chain" id="PRO_5041470119" evidence="2">
    <location>
        <begin position="26"/>
        <end position="151"/>
    </location>
</feature>
<sequence length="151" mass="16050">MNLAKNLLKVVFAAQLLVAPLFAGAAPSSPFIITTTATYADKSPEQQAVVAWLRQHAQYVNGHLIGEFDKLQDVTVTYTRTTDGRVRPQSPGDAPPGPLPPGQPGDTYSVSNCTGGVSQSWSYKFVSGSNGGTWVLVDYKYARKACGSEGA</sequence>
<evidence type="ECO:0000313" key="3">
    <source>
        <dbReference type="EMBL" id="UYK90761.1"/>
    </source>
</evidence>
<gene>
    <name evidence="3" type="ORF">NG824_10420</name>
</gene>
<dbReference type="EMBL" id="CP099534">
    <property type="protein sequence ID" value="UYK90761.1"/>
    <property type="molecule type" value="Genomic_DNA"/>
</dbReference>